<reference evidence="1" key="2">
    <citation type="submission" date="2023-05" db="EMBL/GenBank/DDBJ databases">
        <authorList>
            <person name="Fouks B."/>
        </authorList>
    </citation>
    <scope>NUCLEOTIDE SEQUENCE</scope>
    <source>
        <strain evidence="1">Stay&amp;Tobe</strain>
        <tissue evidence="1">Testes</tissue>
    </source>
</reference>
<dbReference type="InterPro" id="IPR016024">
    <property type="entry name" value="ARM-type_fold"/>
</dbReference>
<dbReference type="GO" id="GO:0000184">
    <property type="term" value="P:nuclear-transcribed mRNA catabolic process, nonsense-mediated decay"/>
    <property type="evidence" value="ECO:0007669"/>
    <property type="project" value="InterPro"/>
</dbReference>
<sequence>MKAMAETLRLEGEIPKLKDFSVTLMSQLQTALENTDLPELLMGTVDVIILLTEVYPSTFSKHFRDTVDILIGWHIDSSQAISVTKYASSSLQKLTRYWVADLQFSLTLLGQFLEDMEAYGEDLIMPTSGRSSPAEDPPLSPEDCKLRVISLIRVFNTVAKSLGQHLNPSVSSAVAWSFLTDCFSKMLRTVAKVLEVCIDEDLIVTANECTCLLLSHLQSKTSQANEMLYDLINLQLSLVKKLADFTIISMLKMIAKTIREVSANLPLELVQKLLGSTSNILELRFSPSVNVRAEVLAVYHSLLNLKNIPLLQEAYRYVLGDLEVGYKLYVPSIDDLCQQNPHCDLKYKMKDAETVIIFNLHALADLANASNSIIGMWALKPSILELLAVKLLPFDSNLAQLSPALQYSVLYLLYSHCARYNNFVSSSGLISSTLGRSNVHDILGLPATLGPEVPTTSPTSGHLSIILNLLTNMLSKETSEETRVLVLTWTRELIIQGQPYLSVLHQTPEFEKLLCAVIDSGYHHSPSIVLGVGGNVEQLLNLKDENCKEKLLARILDLCILHLNSTNNRVRAKFSYLLSLVPWHVTISTLTKANQAMENKPLQELSGFTLEVLQAAQRHHLARSTCGEMQPQHFRKFMGYLLQGIQHSDNDWLQDLFSSCWPLQLTPRSSDEDKAVTMFGNLSLASNLVLLLWAAWEAAQLCVMFKLRTPLGKPQDTFTNIEGAIKSLAQSSTSTSNGGKPADSVCTSTWEQRRVRLLLEFLEHLERAMHNAAEGCATAMLPPPKPVRTFFHTNKSTCGEWLTRIRTAVVVVAIHAGQATTAVRHGHCLLQDMADTNNTQGPEFERAVMYVCWALCKLQEPEAIQGLYAWCKEVAGKKFSWLRAAAEQAQGKFEIAAEDYKKLPVKQSGKPETDQHILGFMADQLTECYKAVNNWSDIEVTLRDRFPLAKFEEDELTAVSELMKWNLQGMSPMEEMWDPGKNNNNKCWSSYKLMGKAYTTLTNIAMTLASDGGITDIETDNILWSEKIQNCSHIAQCHLQEGLRNTPSEFVHEAALLQYAASGLQSLLGGSMHTNVFNVVDVVIDADTLNSSLLTEVLWWAKFFNHNITNTVENMHDNSSWINQLILDTAKVARKEGNLILAQKLLMDYLKSEDGVLTPSKNKKVLLEEVAQSLIDSTLKGKEPKLFISTVWNVQNARAMTEMAKVLYSLEKHESGIQMCALAALNLSHQMIDNDVHLREKESRLLLTLAKWLQQENHLISGEAENDKTALGRLITNTSVRLTSAPSAKLNQV</sequence>
<accession>A0AAD7Z7U2</accession>
<reference evidence="1" key="1">
    <citation type="journal article" date="2023" name="IScience">
        <title>Live-bearing cockroach genome reveals convergent evolutionary mechanisms linked to viviparity in insects and beyond.</title>
        <authorList>
            <person name="Fouks B."/>
            <person name="Harrison M.C."/>
            <person name="Mikhailova A.A."/>
            <person name="Marchal E."/>
            <person name="English S."/>
            <person name="Carruthers M."/>
            <person name="Jennings E.C."/>
            <person name="Chiamaka E.L."/>
            <person name="Frigard R.A."/>
            <person name="Pippel M."/>
            <person name="Attardo G.M."/>
            <person name="Benoit J.B."/>
            <person name="Bornberg-Bauer E."/>
            <person name="Tobe S.S."/>
        </authorList>
    </citation>
    <scope>NUCLEOTIDE SEQUENCE</scope>
    <source>
        <strain evidence="1">Stay&amp;Tobe</strain>
    </source>
</reference>
<name>A0AAD7Z7U2_DIPPU</name>
<dbReference type="GO" id="GO:0004674">
    <property type="term" value="F:protein serine/threonine kinase activity"/>
    <property type="evidence" value="ECO:0007669"/>
    <property type="project" value="InterPro"/>
</dbReference>
<protein>
    <submittedName>
        <fullName evidence="1">Uncharacterized protein</fullName>
    </submittedName>
</protein>
<comment type="caution">
    <text evidence="1">The sequence shown here is derived from an EMBL/GenBank/DDBJ whole genome shotgun (WGS) entry which is preliminary data.</text>
</comment>
<dbReference type="Proteomes" id="UP001233999">
    <property type="component" value="Unassembled WGS sequence"/>
</dbReference>
<feature type="non-terminal residue" evidence="1">
    <location>
        <position position="1"/>
    </location>
</feature>
<organism evidence="1 2">
    <name type="scientific">Diploptera punctata</name>
    <name type="common">Pacific beetle cockroach</name>
    <dbReference type="NCBI Taxonomy" id="6984"/>
    <lineage>
        <taxon>Eukaryota</taxon>
        <taxon>Metazoa</taxon>
        <taxon>Ecdysozoa</taxon>
        <taxon>Arthropoda</taxon>
        <taxon>Hexapoda</taxon>
        <taxon>Insecta</taxon>
        <taxon>Pterygota</taxon>
        <taxon>Neoptera</taxon>
        <taxon>Polyneoptera</taxon>
        <taxon>Dictyoptera</taxon>
        <taxon>Blattodea</taxon>
        <taxon>Blaberoidea</taxon>
        <taxon>Blaberidae</taxon>
        <taxon>Diplopterinae</taxon>
        <taxon>Diploptera</taxon>
    </lineage>
</organism>
<keyword evidence="2" id="KW-1185">Reference proteome</keyword>
<proteinExistence type="predicted"/>
<evidence type="ECO:0000313" key="2">
    <source>
        <dbReference type="Proteomes" id="UP001233999"/>
    </source>
</evidence>
<dbReference type="SUPFAM" id="SSF48371">
    <property type="entry name" value="ARM repeat"/>
    <property type="match status" value="1"/>
</dbReference>
<dbReference type="Pfam" id="PF15785">
    <property type="entry name" value="SMG1"/>
    <property type="match status" value="1"/>
</dbReference>
<dbReference type="EMBL" id="JASPKZ010009837">
    <property type="protein sequence ID" value="KAJ9575481.1"/>
    <property type="molecule type" value="Genomic_DNA"/>
</dbReference>
<gene>
    <name evidence="1" type="ORF">L9F63_007686</name>
</gene>
<evidence type="ECO:0000313" key="1">
    <source>
        <dbReference type="EMBL" id="KAJ9575481.1"/>
    </source>
</evidence>
<dbReference type="InterPro" id="IPR031559">
    <property type="entry name" value="SMG1"/>
</dbReference>